<accession>A0A3P7U365</accession>
<dbReference type="AlphaFoldDB" id="A0A183F2U7"/>
<proteinExistence type="predicted"/>
<dbReference type="Proteomes" id="UP000050761">
    <property type="component" value="Unassembled WGS sequence"/>
</dbReference>
<feature type="compositionally biased region" description="Low complexity" evidence="1">
    <location>
        <begin position="80"/>
        <end position="93"/>
    </location>
</feature>
<dbReference type="WBParaSite" id="HPBE_0000048101-mRNA-1">
    <property type="protein sequence ID" value="HPBE_0000048101-mRNA-1"/>
    <property type="gene ID" value="HPBE_0000048101"/>
</dbReference>
<protein>
    <submittedName>
        <fullName evidence="4">Transposase</fullName>
    </submittedName>
</protein>
<evidence type="ECO:0000256" key="1">
    <source>
        <dbReference type="SAM" id="MobiDB-lite"/>
    </source>
</evidence>
<reference evidence="4" key="2">
    <citation type="submission" date="2019-09" db="UniProtKB">
        <authorList>
            <consortium name="WormBaseParasite"/>
        </authorList>
    </citation>
    <scope>IDENTIFICATION</scope>
</reference>
<feature type="region of interest" description="Disordered" evidence="1">
    <location>
        <begin position="69"/>
        <end position="93"/>
    </location>
</feature>
<evidence type="ECO:0000313" key="3">
    <source>
        <dbReference type="Proteomes" id="UP000050761"/>
    </source>
</evidence>
<evidence type="ECO:0000313" key="4">
    <source>
        <dbReference type="WBParaSite" id="HPBE_0000048101-mRNA-1"/>
    </source>
</evidence>
<dbReference type="EMBL" id="UZAH01000340">
    <property type="protein sequence ID" value="VDO18864.1"/>
    <property type="molecule type" value="Genomic_DNA"/>
</dbReference>
<keyword evidence="3" id="KW-1185">Reference proteome</keyword>
<sequence>MEAKSAATKPVSCQVFRVIHAAIGFDDQKPSQKPIWGRRPVIYCIGLPPGQTAAAVARYCVPRCVSAVDASAGDSGITCSGSRSASSRSSEHP</sequence>
<reference evidence="2 3" key="1">
    <citation type="submission" date="2018-11" db="EMBL/GenBank/DDBJ databases">
        <authorList>
            <consortium name="Pathogen Informatics"/>
        </authorList>
    </citation>
    <scope>NUCLEOTIDE SEQUENCE [LARGE SCALE GENOMIC DNA]</scope>
</reference>
<gene>
    <name evidence="2" type="ORF">HPBE_LOCUS482</name>
</gene>
<evidence type="ECO:0000313" key="2">
    <source>
        <dbReference type="EMBL" id="VDO18864.1"/>
    </source>
</evidence>
<organism evidence="3 4">
    <name type="scientific">Heligmosomoides polygyrus</name>
    <name type="common">Parasitic roundworm</name>
    <dbReference type="NCBI Taxonomy" id="6339"/>
    <lineage>
        <taxon>Eukaryota</taxon>
        <taxon>Metazoa</taxon>
        <taxon>Ecdysozoa</taxon>
        <taxon>Nematoda</taxon>
        <taxon>Chromadorea</taxon>
        <taxon>Rhabditida</taxon>
        <taxon>Rhabditina</taxon>
        <taxon>Rhabditomorpha</taxon>
        <taxon>Strongyloidea</taxon>
        <taxon>Heligmosomidae</taxon>
        <taxon>Heligmosomoides</taxon>
    </lineage>
</organism>
<name>A0A183F2U7_HELPZ</name>
<accession>A0A183F2U7</accession>